<dbReference type="EMBL" id="DSMG01000166">
    <property type="protein sequence ID" value="HDX33011.1"/>
    <property type="molecule type" value="Genomic_DNA"/>
</dbReference>
<evidence type="ECO:0000256" key="1">
    <source>
        <dbReference type="SAM" id="Phobius"/>
    </source>
</evidence>
<keyword evidence="2" id="KW-0732">Signal</keyword>
<name>A0A7C1FW78_9CHLR</name>
<evidence type="ECO:0008006" key="4">
    <source>
        <dbReference type="Google" id="ProtNLM"/>
    </source>
</evidence>
<proteinExistence type="predicted"/>
<keyword evidence="1" id="KW-0472">Membrane</keyword>
<sequence length="104" mass="11406">MWAFFRMMLSAALTALAVPFYLRWAGEQSEAQIDKMQQAVHFTPGAEAPVPSEVIAGAIGLGISHFAVARALRLGWLEAFVSLLFGLAIGLFVFIYRMLGEEES</sequence>
<accession>A0A7C1FW78</accession>
<comment type="caution">
    <text evidence="3">The sequence shown here is derived from an EMBL/GenBank/DDBJ whole genome shotgun (WGS) entry which is preliminary data.</text>
</comment>
<evidence type="ECO:0000313" key="3">
    <source>
        <dbReference type="EMBL" id="HDX33011.1"/>
    </source>
</evidence>
<evidence type="ECO:0000256" key="2">
    <source>
        <dbReference type="SAM" id="SignalP"/>
    </source>
</evidence>
<protein>
    <recommendedName>
        <fullName evidence="4">PDGLE domain-containing protein</fullName>
    </recommendedName>
</protein>
<gene>
    <name evidence="3" type="ORF">ENQ20_16225</name>
</gene>
<feature type="signal peptide" evidence="2">
    <location>
        <begin position="1"/>
        <end position="17"/>
    </location>
</feature>
<dbReference type="AlphaFoldDB" id="A0A7C1FW78"/>
<feature type="chain" id="PRO_5027752548" description="PDGLE domain-containing protein" evidence="2">
    <location>
        <begin position="18"/>
        <end position="104"/>
    </location>
</feature>
<keyword evidence="1" id="KW-0812">Transmembrane</keyword>
<reference evidence="3" key="1">
    <citation type="journal article" date="2020" name="mSystems">
        <title>Genome- and Community-Level Interaction Insights into Carbon Utilization and Element Cycling Functions of Hydrothermarchaeota in Hydrothermal Sediment.</title>
        <authorList>
            <person name="Zhou Z."/>
            <person name="Liu Y."/>
            <person name="Xu W."/>
            <person name="Pan J."/>
            <person name="Luo Z.H."/>
            <person name="Li M."/>
        </authorList>
    </citation>
    <scope>NUCLEOTIDE SEQUENCE [LARGE SCALE GENOMIC DNA]</scope>
    <source>
        <strain evidence="3">SpSt-289</strain>
    </source>
</reference>
<feature type="transmembrane region" description="Helical" evidence="1">
    <location>
        <begin position="79"/>
        <end position="99"/>
    </location>
</feature>
<keyword evidence="1" id="KW-1133">Transmembrane helix</keyword>
<organism evidence="3">
    <name type="scientific">Caldilinea aerophila</name>
    <dbReference type="NCBI Taxonomy" id="133453"/>
    <lineage>
        <taxon>Bacteria</taxon>
        <taxon>Bacillati</taxon>
        <taxon>Chloroflexota</taxon>
        <taxon>Caldilineae</taxon>
        <taxon>Caldilineales</taxon>
        <taxon>Caldilineaceae</taxon>
        <taxon>Caldilinea</taxon>
    </lineage>
</organism>